<name>A0A1G5XGQ4_9BACT</name>
<evidence type="ECO:0000313" key="2">
    <source>
        <dbReference type="Proteomes" id="UP000198756"/>
    </source>
</evidence>
<proteinExistence type="predicted"/>
<evidence type="ECO:0000313" key="1">
    <source>
        <dbReference type="EMBL" id="SDA69611.1"/>
    </source>
</evidence>
<sequence length="44" mass="4565">MAGKIASTDSLAPLVDPGKAITRQSPIIPAKLLENMAYGVLICP</sequence>
<protein>
    <submittedName>
        <fullName evidence="1">Uncharacterized protein</fullName>
    </submittedName>
</protein>
<accession>A0A1G5XGQ4</accession>
<reference evidence="2" key="1">
    <citation type="submission" date="2016-10" db="EMBL/GenBank/DDBJ databases">
        <authorList>
            <person name="Varghese N."/>
            <person name="Submissions S."/>
        </authorList>
    </citation>
    <scope>NUCLEOTIDE SEQUENCE [LARGE SCALE GENOMIC DNA]</scope>
    <source>
        <strain evidence="2">DSM 22703</strain>
    </source>
</reference>
<keyword evidence="2" id="KW-1185">Reference proteome</keyword>
<organism evidence="1 2">
    <name type="scientific">Algoriphagus alkaliphilus</name>
    <dbReference type="NCBI Taxonomy" id="279824"/>
    <lineage>
        <taxon>Bacteria</taxon>
        <taxon>Pseudomonadati</taxon>
        <taxon>Bacteroidota</taxon>
        <taxon>Cytophagia</taxon>
        <taxon>Cytophagales</taxon>
        <taxon>Cyclobacteriaceae</taxon>
        <taxon>Algoriphagus</taxon>
    </lineage>
</organism>
<gene>
    <name evidence="1" type="ORF">SAMN03080617_01771</name>
</gene>
<dbReference type="Proteomes" id="UP000198756">
    <property type="component" value="Unassembled WGS sequence"/>
</dbReference>
<dbReference type="EMBL" id="FMXE01000010">
    <property type="protein sequence ID" value="SDA69611.1"/>
    <property type="molecule type" value="Genomic_DNA"/>
</dbReference>
<dbReference type="STRING" id="279824.SAMN03080617_01771"/>
<dbReference type="AlphaFoldDB" id="A0A1G5XGQ4"/>